<sequence>MRAKSVTEQARRAQIVGAAVEVLAEVGYAAMSFKLIAARAGLSSTGLISYHFRSRQELVDEVSADVLRRFAEFVLGFLDRSDTATGELRAFLRANLRFMRDHRTLMVALTQVRPHASGPGPEDDLRGMADLLRAGQAAGEFRAFDADTVAIFVLALRNGVLARSAEDPGLDLDLCERELWTVVELAVVG</sequence>
<evidence type="ECO:0000256" key="3">
    <source>
        <dbReference type="ARBA" id="ARBA00023163"/>
    </source>
</evidence>
<protein>
    <recommendedName>
        <fullName evidence="4">HTH tetR-type domain-containing protein</fullName>
    </recommendedName>
</protein>
<dbReference type="PATRIC" id="fig|1179773.3.peg.612"/>
<dbReference type="Proteomes" id="UP000006281">
    <property type="component" value="Chromosome"/>
</dbReference>
<dbReference type="GO" id="GO:0000976">
    <property type="term" value="F:transcription cis-regulatory region binding"/>
    <property type="evidence" value="ECO:0007669"/>
    <property type="project" value="TreeGrafter"/>
</dbReference>
<keyword evidence="2" id="KW-0238">DNA-binding</keyword>
<gene>
    <name evidence="5" type="ordered locus">BN6_06080</name>
</gene>
<evidence type="ECO:0000313" key="5">
    <source>
        <dbReference type="EMBL" id="CCH27937.1"/>
    </source>
</evidence>
<evidence type="ECO:0000256" key="2">
    <source>
        <dbReference type="ARBA" id="ARBA00023125"/>
    </source>
</evidence>
<dbReference type="InterPro" id="IPR001647">
    <property type="entry name" value="HTH_TetR"/>
</dbReference>
<keyword evidence="1" id="KW-0805">Transcription regulation</keyword>
<proteinExistence type="predicted"/>
<evidence type="ECO:0000313" key="6">
    <source>
        <dbReference type="Proteomes" id="UP000006281"/>
    </source>
</evidence>
<name>K0JRG1_SACES</name>
<dbReference type="HOGENOM" id="CLU_069356_15_5_11"/>
<keyword evidence="3" id="KW-0804">Transcription</keyword>
<reference evidence="5 6" key="1">
    <citation type="journal article" date="2012" name="BMC Genomics">
        <title>Complete genome sequence of Saccharothrix espanaensis DSM 44229T and comparison to the other completely sequenced Pseudonocardiaceae.</title>
        <authorList>
            <person name="Strobel T."/>
            <person name="Al-Dilaimi A."/>
            <person name="Blom J."/>
            <person name="Gessner A."/>
            <person name="Kalinowski J."/>
            <person name="Luzhetska M."/>
            <person name="Puhler A."/>
            <person name="Szczepanowski R."/>
            <person name="Bechthold A."/>
            <person name="Ruckert C."/>
        </authorList>
    </citation>
    <scope>NUCLEOTIDE SEQUENCE [LARGE SCALE GENOMIC DNA]</scope>
    <source>
        <strain evidence="6">ATCC 51144 / DSM 44229 / JCM 9112 / NBRC 15066 / NRRL 15764</strain>
    </source>
</reference>
<dbReference type="Gene3D" id="1.10.357.10">
    <property type="entry name" value="Tetracycline Repressor, domain 2"/>
    <property type="match status" value="1"/>
</dbReference>
<dbReference type="AlphaFoldDB" id="K0JRG1"/>
<dbReference type="SUPFAM" id="SSF48498">
    <property type="entry name" value="Tetracyclin repressor-like, C-terminal domain"/>
    <property type="match status" value="1"/>
</dbReference>
<dbReference type="STRING" id="1179773.BN6_06080"/>
<dbReference type="PANTHER" id="PTHR30055:SF234">
    <property type="entry name" value="HTH-TYPE TRANSCRIPTIONAL REGULATOR BETI"/>
    <property type="match status" value="1"/>
</dbReference>
<dbReference type="KEGG" id="sesp:BN6_06080"/>
<dbReference type="InterPro" id="IPR009057">
    <property type="entry name" value="Homeodomain-like_sf"/>
</dbReference>
<dbReference type="GO" id="GO:0003700">
    <property type="term" value="F:DNA-binding transcription factor activity"/>
    <property type="evidence" value="ECO:0007669"/>
    <property type="project" value="TreeGrafter"/>
</dbReference>
<keyword evidence="6" id="KW-1185">Reference proteome</keyword>
<evidence type="ECO:0000259" key="4">
    <source>
        <dbReference type="Pfam" id="PF00440"/>
    </source>
</evidence>
<dbReference type="BioCyc" id="SESP1179773:BN6_RS02995-MONOMER"/>
<dbReference type="PANTHER" id="PTHR30055">
    <property type="entry name" value="HTH-TYPE TRANSCRIPTIONAL REGULATOR RUTR"/>
    <property type="match status" value="1"/>
</dbReference>
<dbReference type="OrthoDB" id="9806334at2"/>
<dbReference type="Pfam" id="PF00440">
    <property type="entry name" value="TetR_N"/>
    <property type="match status" value="1"/>
</dbReference>
<dbReference type="InterPro" id="IPR036271">
    <property type="entry name" value="Tet_transcr_reg_TetR-rel_C_sf"/>
</dbReference>
<feature type="domain" description="HTH tetR-type" evidence="4">
    <location>
        <begin position="15"/>
        <end position="62"/>
    </location>
</feature>
<organism evidence="5 6">
    <name type="scientific">Saccharothrix espanaensis (strain ATCC 51144 / DSM 44229 / JCM 9112 / NBRC 15066 / NRRL 15764)</name>
    <dbReference type="NCBI Taxonomy" id="1179773"/>
    <lineage>
        <taxon>Bacteria</taxon>
        <taxon>Bacillati</taxon>
        <taxon>Actinomycetota</taxon>
        <taxon>Actinomycetes</taxon>
        <taxon>Pseudonocardiales</taxon>
        <taxon>Pseudonocardiaceae</taxon>
        <taxon>Saccharothrix</taxon>
    </lineage>
</organism>
<dbReference type="eggNOG" id="COG1309">
    <property type="taxonomic scope" value="Bacteria"/>
</dbReference>
<dbReference type="InterPro" id="IPR050109">
    <property type="entry name" value="HTH-type_TetR-like_transc_reg"/>
</dbReference>
<accession>K0JRG1</accession>
<evidence type="ECO:0000256" key="1">
    <source>
        <dbReference type="ARBA" id="ARBA00023015"/>
    </source>
</evidence>
<dbReference type="RefSeq" id="WP_015098051.1">
    <property type="nucleotide sequence ID" value="NC_019673.1"/>
</dbReference>
<dbReference type="EMBL" id="HE804045">
    <property type="protein sequence ID" value="CCH27937.1"/>
    <property type="molecule type" value="Genomic_DNA"/>
</dbReference>
<dbReference type="SUPFAM" id="SSF46689">
    <property type="entry name" value="Homeodomain-like"/>
    <property type="match status" value="1"/>
</dbReference>